<proteinExistence type="inferred from homology"/>
<dbReference type="PANTHER" id="PTHR11820:SF7">
    <property type="entry name" value="ACYLPYRUVASE FAHD1, MITOCHONDRIAL"/>
    <property type="match status" value="1"/>
</dbReference>
<dbReference type="GO" id="GO:0046872">
    <property type="term" value="F:metal ion binding"/>
    <property type="evidence" value="ECO:0007669"/>
    <property type="project" value="UniProtKB-KW"/>
</dbReference>
<dbReference type="EC" id="4.1.1.112" evidence="2"/>
<evidence type="ECO:0000256" key="7">
    <source>
        <dbReference type="ARBA" id="ARBA00044830"/>
    </source>
</evidence>
<dbReference type="GO" id="GO:0005739">
    <property type="term" value="C:mitochondrion"/>
    <property type="evidence" value="ECO:0007669"/>
    <property type="project" value="TreeGrafter"/>
</dbReference>
<dbReference type="RefSeq" id="XP_022288861.1">
    <property type="nucleotide sequence ID" value="XM_022433153.1"/>
</dbReference>
<dbReference type="EC" id="3.7.1.5" evidence="5"/>
<evidence type="ECO:0000256" key="2">
    <source>
        <dbReference type="ARBA" id="ARBA00012947"/>
    </source>
</evidence>
<evidence type="ECO:0000256" key="1">
    <source>
        <dbReference type="ARBA" id="ARBA00010211"/>
    </source>
</evidence>
<evidence type="ECO:0000256" key="8">
    <source>
        <dbReference type="ARBA" id="ARBA00044911"/>
    </source>
</evidence>
<comment type="similarity">
    <text evidence="1">Belongs to the FAH family.</text>
</comment>
<dbReference type="AlphaFoldDB" id="A0A8B8ABK4"/>
<dbReference type="InterPro" id="IPR036663">
    <property type="entry name" value="Fumarylacetoacetase_C_sf"/>
</dbReference>
<dbReference type="SUPFAM" id="SSF56529">
    <property type="entry name" value="FAH"/>
    <property type="match status" value="1"/>
</dbReference>
<evidence type="ECO:0000313" key="16">
    <source>
        <dbReference type="Proteomes" id="UP000694844"/>
    </source>
</evidence>
<evidence type="ECO:0000256" key="10">
    <source>
        <dbReference type="ARBA" id="ARBA00044980"/>
    </source>
</evidence>
<dbReference type="OrthoDB" id="411064at2759"/>
<evidence type="ECO:0000256" key="13">
    <source>
        <dbReference type="ARBA" id="ARBA00047973"/>
    </source>
</evidence>
<evidence type="ECO:0000256" key="11">
    <source>
        <dbReference type="ARBA" id="ARBA00047858"/>
    </source>
</evidence>
<name>A0A8B8ABK4_CRAVI</name>
<dbReference type="GeneID" id="111100973"/>
<dbReference type="InterPro" id="IPR011234">
    <property type="entry name" value="Fumarylacetoacetase-like_C"/>
</dbReference>
<evidence type="ECO:0000256" key="3">
    <source>
        <dbReference type="ARBA" id="ARBA00022723"/>
    </source>
</evidence>
<dbReference type="GO" id="GO:0047621">
    <property type="term" value="F:acylpyruvate hydrolase activity"/>
    <property type="evidence" value="ECO:0007669"/>
    <property type="project" value="UniProtKB-EC"/>
</dbReference>
<accession>A0A8B8ABK4</accession>
<evidence type="ECO:0000256" key="4">
    <source>
        <dbReference type="ARBA" id="ARBA00032305"/>
    </source>
</evidence>
<dbReference type="GO" id="GO:0019752">
    <property type="term" value="P:carboxylic acid metabolic process"/>
    <property type="evidence" value="ECO:0007669"/>
    <property type="project" value="UniProtKB-ARBA"/>
</dbReference>
<dbReference type="Pfam" id="PF01557">
    <property type="entry name" value="FAA_hydrolase"/>
    <property type="match status" value="1"/>
</dbReference>
<evidence type="ECO:0000256" key="14">
    <source>
        <dbReference type="ARBA" id="ARBA00048846"/>
    </source>
</evidence>
<comment type="catalytic activity">
    <reaction evidence="8">
        <text>oxaloacetate = enol-oxaloacetate</text>
        <dbReference type="Rhea" id="RHEA:16021"/>
        <dbReference type="ChEBI" id="CHEBI:16452"/>
        <dbReference type="ChEBI" id="CHEBI:17479"/>
        <dbReference type="EC" id="5.3.2.2"/>
    </reaction>
    <physiologicalReaction direction="right-to-left" evidence="8">
        <dbReference type="Rhea" id="RHEA:16023"/>
    </physiologicalReaction>
</comment>
<dbReference type="NCBIfam" id="NF007967">
    <property type="entry name" value="PRK10691.1"/>
    <property type="match status" value="1"/>
</dbReference>
<sequence>MIIGNKQISFLPSQTGELSLIIRSDITTMTSNTVLKFRELGKKIVAVGRNYKEHAAELGNAVPTKPILFLKPTTSYVTQGHNIKIPPSCKSLHHEVELGIVIGKTGSQITEERAGDHIGGYVLALDMTARDLQDEAKKKGHPWTLAKGFDTSCPIGDVISKENLPNPGNVQLWLKVNGETKQDGNTKDMIFSIPFLISYISKYFTLEEGDVILTGTPSGVGPVDKGDVIDAGIGEISSFRFKVE</sequence>
<dbReference type="GO" id="GO:0050163">
    <property type="term" value="F:oxaloacetate tautomerase activity"/>
    <property type="evidence" value="ECO:0007669"/>
    <property type="project" value="UniProtKB-EC"/>
</dbReference>
<organism evidence="16 17">
    <name type="scientific">Crassostrea virginica</name>
    <name type="common">Eastern oyster</name>
    <dbReference type="NCBI Taxonomy" id="6565"/>
    <lineage>
        <taxon>Eukaryota</taxon>
        <taxon>Metazoa</taxon>
        <taxon>Spiralia</taxon>
        <taxon>Lophotrochozoa</taxon>
        <taxon>Mollusca</taxon>
        <taxon>Bivalvia</taxon>
        <taxon>Autobranchia</taxon>
        <taxon>Pteriomorphia</taxon>
        <taxon>Ostreida</taxon>
        <taxon>Ostreoidea</taxon>
        <taxon>Ostreidae</taxon>
        <taxon>Crassostrea</taxon>
    </lineage>
</organism>
<comment type="catalytic activity">
    <reaction evidence="11">
        <text>a 3-acylpyruvate + H2O = a carboxylate + pyruvate + H(+)</text>
        <dbReference type="Rhea" id="RHEA:19009"/>
        <dbReference type="ChEBI" id="CHEBI:15361"/>
        <dbReference type="ChEBI" id="CHEBI:15377"/>
        <dbReference type="ChEBI" id="CHEBI:15378"/>
        <dbReference type="ChEBI" id="CHEBI:29067"/>
        <dbReference type="ChEBI" id="CHEBI:57278"/>
        <dbReference type="EC" id="3.7.1.5"/>
    </reaction>
</comment>
<dbReference type="Proteomes" id="UP000694844">
    <property type="component" value="Chromosome 6"/>
</dbReference>
<dbReference type="KEGG" id="cvn:111100973"/>
<evidence type="ECO:0000259" key="15">
    <source>
        <dbReference type="Pfam" id="PF01557"/>
    </source>
</evidence>
<feature type="domain" description="Fumarylacetoacetase-like C-terminal" evidence="15">
    <location>
        <begin position="43"/>
        <end position="243"/>
    </location>
</feature>
<evidence type="ECO:0000256" key="9">
    <source>
        <dbReference type="ARBA" id="ARBA00044973"/>
    </source>
</evidence>
<dbReference type="PANTHER" id="PTHR11820">
    <property type="entry name" value="ACYLPYRUVASE"/>
    <property type="match status" value="1"/>
</dbReference>
<comment type="catalytic activity">
    <reaction evidence="12">
        <text>3-fumarylpyruvate + H2O = fumarate + pyruvate + H(+)</text>
        <dbReference type="Rhea" id="RHEA:26168"/>
        <dbReference type="ChEBI" id="CHEBI:15361"/>
        <dbReference type="ChEBI" id="CHEBI:15377"/>
        <dbReference type="ChEBI" id="CHEBI:15378"/>
        <dbReference type="ChEBI" id="CHEBI:16854"/>
        <dbReference type="ChEBI" id="CHEBI:29806"/>
    </reaction>
</comment>
<dbReference type="GO" id="GO:0018773">
    <property type="term" value="F:acetylpyruvate hydrolase activity"/>
    <property type="evidence" value="ECO:0007669"/>
    <property type="project" value="TreeGrafter"/>
</dbReference>
<comment type="catalytic activity">
    <reaction evidence="13">
        <text>oxaloacetate + H(+) = pyruvate + CO2</text>
        <dbReference type="Rhea" id="RHEA:15641"/>
        <dbReference type="ChEBI" id="CHEBI:15361"/>
        <dbReference type="ChEBI" id="CHEBI:15378"/>
        <dbReference type="ChEBI" id="CHEBI:16452"/>
        <dbReference type="ChEBI" id="CHEBI:16526"/>
        <dbReference type="EC" id="4.1.1.112"/>
    </reaction>
</comment>
<comment type="catalytic activity">
    <reaction evidence="14">
        <text>acetylpyruvate + H2O = acetate + pyruvate + H(+)</text>
        <dbReference type="Rhea" id="RHEA:16097"/>
        <dbReference type="ChEBI" id="CHEBI:15360"/>
        <dbReference type="ChEBI" id="CHEBI:15361"/>
        <dbReference type="ChEBI" id="CHEBI:15377"/>
        <dbReference type="ChEBI" id="CHEBI:15378"/>
        <dbReference type="ChEBI" id="CHEBI:30089"/>
    </reaction>
</comment>
<keyword evidence="3" id="KW-0479">Metal-binding</keyword>
<evidence type="ECO:0000313" key="17">
    <source>
        <dbReference type="RefSeq" id="XP_022288861.1"/>
    </source>
</evidence>
<dbReference type="Gene3D" id="3.90.850.10">
    <property type="entry name" value="Fumarylacetoacetase-like, C-terminal domain"/>
    <property type="match status" value="1"/>
</dbReference>
<gene>
    <name evidence="17" type="primary">LOC111100973</name>
</gene>
<evidence type="ECO:0000256" key="5">
    <source>
        <dbReference type="ARBA" id="ARBA00039040"/>
    </source>
</evidence>
<evidence type="ECO:0000256" key="6">
    <source>
        <dbReference type="ARBA" id="ARBA00042340"/>
    </source>
</evidence>
<keyword evidence="16" id="KW-1185">Reference proteome</keyword>
<dbReference type="GO" id="GO:0008948">
    <property type="term" value="F:oxaloacetate decarboxylase activity"/>
    <property type="evidence" value="ECO:0007669"/>
    <property type="project" value="UniProtKB-EC"/>
</dbReference>
<protein>
    <recommendedName>
        <fullName evidence="10">Oxaloacetate tautomerase FAHD1, mitochondrial</fullName>
        <ecNumber evidence="5">3.7.1.5</ecNumber>
        <ecNumber evidence="2">4.1.1.112</ecNumber>
        <ecNumber evidence="9">5.3.2.2</ecNumber>
    </recommendedName>
    <alternativeName>
        <fullName evidence="7">Acylpyruvase FAHD1</fullName>
    </alternativeName>
    <alternativeName>
        <fullName evidence="6">Fumarylacetoacetate hydrolase domain-containing protein 1</fullName>
    </alternativeName>
    <alternativeName>
        <fullName evidence="4">Oxaloacetate decarboxylase</fullName>
    </alternativeName>
</protein>
<reference evidence="17" key="1">
    <citation type="submission" date="2025-08" db="UniProtKB">
        <authorList>
            <consortium name="RefSeq"/>
        </authorList>
    </citation>
    <scope>IDENTIFICATION</scope>
    <source>
        <tissue evidence="17">Whole sample</tissue>
    </source>
</reference>
<dbReference type="EC" id="5.3.2.2" evidence="9"/>
<evidence type="ECO:0000256" key="12">
    <source>
        <dbReference type="ARBA" id="ARBA00047963"/>
    </source>
</evidence>
<dbReference type="FunFam" id="3.90.850.10:FF:000003">
    <property type="entry name" value="Fumarylacetoacetate hydrolase domain-containing 1"/>
    <property type="match status" value="1"/>
</dbReference>